<sequence length="318" mass="37266">MNKFTAILQTEYDVHPIHIQSKQGGWASLAFEVKANGGTTYFLKAYEKSRASTPKLTAMIDQYVPIVAWLEQNSCLKGKVPVPLKTREGQYKCEDEENIYLLYPFIQGQTIGEKDLTEQQAEAFAHMIATLHSFGEEIPFPTEALTENFEVSFVRELEEIMHDKTEQISAEWYSFMHENREKIGTWINAIKELSEKLHTASLDKVLCHTDLHHWNLMQADNLMLIDWEGLKLAPAEADIMFLTDKPYLKHFMKVYQQYHKNYHINEDALVFYQLRRRLEDIWEFAEQLLYEELDIQEKVSIIGYLKDLTDDENDLLEM</sequence>
<feature type="domain" description="Aminoglycoside phosphotransferase" evidence="1">
    <location>
        <begin position="23"/>
        <end position="244"/>
    </location>
</feature>
<dbReference type="SUPFAM" id="SSF56112">
    <property type="entry name" value="Protein kinase-like (PK-like)"/>
    <property type="match status" value="1"/>
</dbReference>
<name>A0ABY5JV80_9BACI</name>
<reference evidence="2" key="1">
    <citation type="submission" date="2022-07" db="EMBL/GenBank/DDBJ databases">
        <title>FELIX.</title>
        <authorList>
            <person name="Wan K.H."/>
            <person name="Park S."/>
            <person name="Lawrence Q."/>
            <person name="Eichenberger J.P."/>
            <person name="Booth B.W."/>
            <person name="Piaggio A.J."/>
            <person name="Chandler J.C."/>
            <person name="Franklin A.B."/>
            <person name="Celniker S.E."/>
        </authorList>
    </citation>
    <scope>NUCLEOTIDE SEQUENCE</scope>
    <source>
        <strain evidence="2">QA-1986 374</strain>
    </source>
</reference>
<dbReference type="Pfam" id="PF01636">
    <property type="entry name" value="APH"/>
    <property type="match status" value="1"/>
</dbReference>
<accession>A0ABY5JV80</accession>
<evidence type="ECO:0000313" key="3">
    <source>
        <dbReference type="Proteomes" id="UP001059773"/>
    </source>
</evidence>
<dbReference type="Proteomes" id="UP001059773">
    <property type="component" value="Chromosome"/>
</dbReference>
<dbReference type="InterPro" id="IPR002575">
    <property type="entry name" value="Aminoglycoside_PTrfase"/>
</dbReference>
<dbReference type="RefSeq" id="WP_256707965.1">
    <property type="nucleotide sequence ID" value="NZ_CP101914.1"/>
</dbReference>
<dbReference type="EMBL" id="CP101914">
    <property type="protein sequence ID" value="UUI02767.1"/>
    <property type="molecule type" value="Genomic_DNA"/>
</dbReference>
<keyword evidence="3" id="KW-1185">Reference proteome</keyword>
<dbReference type="Gene3D" id="1.20.58.840">
    <property type="match status" value="1"/>
</dbReference>
<dbReference type="InterPro" id="IPR011009">
    <property type="entry name" value="Kinase-like_dom_sf"/>
</dbReference>
<dbReference type="Gene3D" id="1.10.510.10">
    <property type="entry name" value="Transferase(Phosphotransferase) domain 1"/>
    <property type="match status" value="1"/>
</dbReference>
<organism evidence="2 3">
    <name type="scientific">Oceanobacillus jeddahense</name>
    <dbReference type="NCBI Taxonomy" id="1462527"/>
    <lineage>
        <taxon>Bacteria</taxon>
        <taxon>Bacillati</taxon>
        <taxon>Bacillota</taxon>
        <taxon>Bacilli</taxon>
        <taxon>Bacillales</taxon>
        <taxon>Bacillaceae</taxon>
        <taxon>Oceanobacillus</taxon>
    </lineage>
</organism>
<evidence type="ECO:0000313" key="2">
    <source>
        <dbReference type="EMBL" id="UUI02767.1"/>
    </source>
</evidence>
<proteinExistence type="predicted"/>
<dbReference type="Gene3D" id="3.30.200.20">
    <property type="entry name" value="Phosphorylase Kinase, domain 1"/>
    <property type="match status" value="1"/>
</dbReference>
<gene>
    <name evidence="2" type="ORF">NP439_22470</name>
</gene>
<evidence type="ECO:0000259" key="1">
    <source>
        <dbReference type="Pfam" id="PF01636"/>
    </source>
</evidence>
<protein>
    <submittedName>
        <fullName evidence="2">Aminoglycoside phosphotransferase family protein</fullName>
    </submittedName>
</protein>